<keyword evidence="3" id="KW-1185">Reference proteome</keyword>
<dbReference type="Proteomes" id="UP000488299">
    <property type="component" value="Unassembled WGS sequence"/>
</dbReference>
<evidence type="ECO:0000313" key="3">
    <source>
        <dbReference type="Proteomes" id="UP000488299"/>
    </source>
</evidence>
<gene>
    <name evidence="2" type="ORF">F5984_16870</name>
</gene>
<comment type="caution">
    <text evidence="2">The sequence shown here is derived from an EMBL/GenBank/DDBJ whole genome shotgun (WGS) entry which is preliminary data.</text>
</comment>
<dbReference type="EMBL" id="WELI01000006">
    <property type="protein sequence ID" value="KAB7729303.1"/>
    <property type="molecule type" value="Genomic_DNA"/>
</dbReference>
<evidence type="ECO:0000256" key="1">
    <source>
        <dbReference type="SAM" id="Phobius"/>
    </source>
</evidence>
<feature type="transmembrane region" description="Helical" evidence="1">
    <location>
        <begin position="12"/>
        <end position="33"/>
    </location>
</feature>
<proteinExistence type="predicted"/>
<dbReference type="AlphaFoldDB" id="A0A7J5TY00"/>
<dbReference type="GO" id="GO:0016020">
    <property type="term" value="C:membrane"/>
    <property type="evidence" value="ECO:0007669"/>
    <property type="project" value="InterPro"/>
</dbReference>
<name>A0A7J5TY00_9BACT</name>
<dbReference type="InterPro" id="IPR004891">
    <property type="entry name" value="Mercury-R_MerC"/>
</dbReference>
<feature type="transmembrane region" description="Helical" evidence="1">
    <location>
        <begin position="99"/>
        <end position="117"/>
    </location>
</feature>
<keyword evidence="1" id="KW-1133">Transmembrane helix</keyword>
<reference evidence="2 3" key="1">
    <citation type="submission" date="2019-10" db="EMBL/GenBank/DDBJ databases">
        <title>Rudanella paleaurantiibacter sp. nov., isolated from sludge.</title>
        <authorList>
            <person name="Xu S.Q."/>
        </authorList>
    </citation>
    <scope>NUCLEOTIDE SEQUENCE [LARGE SCALE GENOMIC DNA]</scope>
    <source>
        <strain evidence="2 3">HX-22-17</strain>
    </source>
</reference>
<accession>A0A7J5TY00</accession>
<feature type="transmembrane region" description="Helical" evidence="1">
    <location>
        <begin position="76"/>
        <end position="93"/>
    </location>
</feature>
<sequence>MKSSLTSHRADYVGITGSVLCLIHCLITPVLLVTSSLLKNDVVRTSYLSLDYIFIGVNIVAVFFATRHAPAGVRRALWGFLGLFAVCIILEDVSELFEYAAYVASLGLVGSHLYNIWNCRTQHSH</sequence>
<organism evidence="2 3">
    <name type="scientific">Rudanella paleaurantiibacter</name>
    <dbReference type="NCBI Taxonomy" id="2614655"/>
    <lineage>
        <taxon>Bacteria</taxon>
        <taxon>Pseudomonadati</taxon>
        <taxon>Bacteroidota</taxon>
        <taxon>Cytophagia</taxon>
        <taxon>Cytophagales</taxon>
        <taxon>Cytophagaceae</taxon>
        <taxon>Rudanella</taxon>
    </lineage>
</organism>
<protein>
    <submittedName>
        <fullName evidence="2">MerC family mercury resistance protein</fullName>
    </submittedName>
</protein>
<keyword evidence="1" id="KW-0472">Membrane</keyword>
<feature type="transmembrane region" description="Helical" evidence="1">
    <location>
        <begin position="45"/>
        <end position="64"/>
    </location>
</feature>
<dbReference type="RefSeq" id="WP_152125382.1">
    <property type="nucleotide sequence ID" value="NZ_WELI01000006.1"/>
</dbReference>
<keyword evidence="1" id="KW-0812">Transmembrane</keyword>
<evidence type="ECO:0000313" key="2">
    <source>
        <dbReference type="EMBL" id="KAB7729303.1"/>
    </source>
</evidence>
<dbReference type="Pfam" id="PF03203">
    <property type="entry name" value="MerC"/>
    <property type="match status" value="1"/>
</dbReference>
<dbReference type="GO" id="GO:0015097">
    <property type="term" value="F:mercury ion transmembrane transporter activity"/>
    <property type="evidence" value="ECO:0007669"/>
    <property type="project" value="InterPro"/>
</dbReference>